<reference evidence="2" key="2">
    <citation type="submission" date="2020-09" db="EMBL/GenBank/DDBJ databases">
        <authorList>
            <person name="Sun Q."/>
            <person name="Ohkuma M."/>
        </authorList>
    </citation>
    <scope>NUCLEOTIDE SEQUENCE</scope>
    <source>
        <strain evidence="2">JCM 31311</strain>
    </source>
</reference>
<comment type="caution">
    <text evidence="2">The sequence shown here is derived from an EMBL/GenBank/DDBJ whole genome shotgun (WGS) entry which is preliminary data.</text>
</comment>
<sequence>MFPLPTSYFGTIIRSDVNQKLLPTAPAVQFRRLRFDKPRATLTLLLLSAAALGLSALHQTHLFRSYQDGGPNRVRSVWDGVPRDQMRHSGRGEQQ</sequence>
<proteinExistence type="predicted"/>
<evidence type="ECO:0000313" key="2">
    <source>
        <dbReference type="EMBL" id="GGR26025.1"/>
    </source>
</evidence>
<name>A0A918FDT3_9DEIO</name>
<evidence type="ECO:0000256" key="1">
    <source>
        <dbReference type="SAM" id="MobiDB-lite"/>
    </source>
</evidence>
<evidence type="ECO:0000313" key="3">
    <source>
        <dbReference type="Proteomes" id="UP000603865"/>
    </source>
</evidence>
<feature type="region of interest" description="Disordered" evidence="1">
    <location>
        <begin position="68"/>
        <end position="95"/>
    </location>
</feature>
<dbReference type="Proteomes" id="UP000603865">
    <property type="component" value="Unassembled WGS sequence"/>
</dbReference>
<dbReference type="EMBL" id="BMQL01000037">
    <property type="protein sequence ID" value="GGR26025.1"/>
    <property type="molecule type" value="Genomic_DNA"/>
</dbReference>
<reference evidence="2" key="1">
    <citation type="journal article" date="2014" name="Int. J. Syst. Evol. Microbiol.">
        <title>Complete genome sequence of Corynebacterium casei LMG S-19264T (=DSM 44701T), isolated from a smear-ripened cheese.</title>
        <authorList>
            <consortium name="US DOE Joint Genome Institute (JGI-PGF)"/>
            <person name="Walter F."/>
            <person name="Albersmeier A."/>
            <person name="Kalinowski J."/>
            <person name="Ruckert C."/>
        </authorList>
    </citation>
    <scope>NUCLEOTIDE SEQUENCE</scope>
    <source>
        <strain evidence="2">JCM 31311</strain>
    </source>
</reference>
<feature type="compositionally biased region" description="Basic and acidic residues" evidence="1">
    <location>
        <begin position="81"/>
        <end position="95"/>
    </location>
</feature>
<protein>
    <submittedName>
        <fullName evidence="2">Uncharacterized protein</fullName>
    </submittedName>
</protein>
<keyword evidence="3" id="KW-1185">Reference proteome</keyword>
<gene>
    <name evidence="2" type="ORF">GCM10008957_42100</name>
</gene>
<organism evidence="2 3">
    <name type="scientific">Deinococcus ruber</name>
    <dbReference type="NCBI Taxonomy" id="1848197"/>
    <lineage>
        <taxon>Bacteria</taxon>
        <taxon>Thermotogati</taxon>
        <taxon>Deinococcota</taxon>
        <taxon>Deinococci</taxon>
        <taxon>Deinococcales</taxon>
        <taxon>Deinococcaceae</taxon>
        <taxon>Deinococcus</taxon>
    </lineage>
</organism>
<dbReference type="AlphaFoldDB" id="A0A918FDT3"/>
<accession>A0A918FDT3</accession>